<dbReference type="Proteomes" id="UP000295367">
    <property type="component" value="Unassembled WGS sequence"/>
</dbReference>
<name>A0A4R3Y522_9PROT</name>
<evidence type="ECO:0000256" key="2">
    <source>
        <dbReference type="ARBA" id="ARBA00001966"/>
    </source>
</evidence>
<keyword evidence="11" id="KW-0547">Nucleotide-binding</keyword>
<dbReference type="InterPro" id="IPR036890">
    <property type="entry name" value="HATPase_C_sf"/>
</dbReference>
<dbReference type="Pfam" id="PF13185">
    <property type="entry name" value="GAF_2"/>
    <property type="match status" value="1"/>
</dbReference>
<keyword evidence="12 20" id="KW-0418">Kinase</keyword>
<sequence length="402" mass="44927">MTPYLEILTTSSKKSSSQGTYKIPALHALSEITASLSSDNNLEELLERFLSTMIRLSGADAGAVRIITSDGKHLRLVGSIGLPQDVIDKEEYVPLECGICGHAAREHTIQSDNHPSMCREVTALNYFGDGCKNVIAVPLRHKGKVMGVYNLFMATDSPIPEDLSLLFFSISEHLGIALENARLTRENMRISLTNERQMLANEIHDSLAQTIAYMKMRVALLREALIASDETMSNKYLNDVDEAVESAYSGLRDLLGQFRYRMDPRGLVPALEDVMLKYCDKSLVNIDFVNFTQDLNLTPNQEVQVFHIVQEALINICKHARAQRVKLTMEIKEGQYLITVEDDGIGLKSINNQQNGLHFGLNIMRERAQRLGGDITIDSQIGEGTRLQLKFPVTSDRKDKNA</sequence>
<keyword evidence="14" id="KW-0408">Iron</keyword>
<keyword evidence="13" id="KW-0067">ATP-binding</keyword>
<dbReference type="GO" id="GO:0005524">
    <property type="term" value="F:ATP binding"/>
    <property type="evidence" value="ECO:0007669"/>
    <property type="project" value="UniProtKB-KW"/>
</dbReference>
<dbReference type="PRINTS" id="PR00344">
    <property type="entry name" value="BCTRLSENSOR"/>
</dbReference>
<keyword evidence="6" id="KW-0004">4Fe-4S</keyword>
<dbReference type="InterPro" id="IPR004358">
    <property type="entry name" value="Sig_transdc_His_kin-like_C"/>
</dbReference>
<feature type="domain" description="Histidine kinase" evidence="19">
    <location>
        <begin position="198"/>
        <end position="395"/>
    </location>
</feature>
<keyword evidence="16" id="KW-0411">Iron-sulfur</keyword>
<dbReference type="GO" id="GO:0051539">
    <property type="term" value="F:4 iron, 4 sulfur cluster binding"/>
    <property type="evidence" value="ECO:0007669"/>
    <property type="project" value="UniProtKB-KW"/>
</dbReference>
<evidence type="ECO:0000256" key="15">
    <source>
        <dbReference type="ARBA" id="ARBA00023012"/>
    </source>
</evidence>
<dbReference type="SUPFAM" id="SSF55781">
    <property type="entry name" value="GAF domain-like"/>
    <property type="match status" value="1"/>
</dbReference>
<evidence type="ECO:0000256" key="18">
    <source>
        <dbReference type="ARBA" id="ARBA00030800"/>
    </source>
</evidence>
<evidence type="ECO:0000256" key="8">
    <source>
        <dbReference type="ARBA" id="ARBA00022553"/>
    </source>
</evidence>
<evidence type="ECO:0000256" key="13">
    <source>
        <dbReference type="ARBA" id="ARBA00022840"/>
    </source>
</evidence>
<proteinExistence type="predicted"/>
<evidence type="ECO:0000313" key="21">
    <source>
        <dbReference type="Proteomes" id="UP000295367"/>
    </source>
</evidence>
<gene>
    <name evidence="20" type="ORF">EDC63_10633</name>
</gene>
<dbReference type="InterPro" id="IPR005467">
    <property type="entry name" value="His_kinase_dom"/>
</dbReference>
<evidence type="ECO:0000256" key="14">
    <source>
        <dbReference type="ARBA" id="ARBA00023004"/>
    </source>
</evidence>
<evidence type="ECO:0000259" key="19">
    <source>
        <dbReference type="PROSITE" id="PS50109"/>
    </source>
</evidence>
<comment type="catalytic activity">
    <reaction evidence="1">
        <text>ATP + protein L-histidine = ADP + protein N-phospho-L-histidine.</text>
        <dbReference type="EC" id="2.7.13.3"/>
    </reaction>
</comment>
<evidence type="ECO:0000313" key="20">
    <source>
        <dbReference type="EMBL" id="TCV86672.1"/>
    </source>
</evidence>
<dbReference type="GO" id="GO:0046983">
    <property type="term" value="F:protein dimerization activity"/>
    <property type="evidence" value="ECO:0007669"/>
    <property type="project" value="InterPro"/>
</dbReference>
<dbReference type="InterPro" id="IPR050482">
    <property type="entry name" value="Sensor_HK_TwoCompSys"/>
</dbReference>
<evidence type="ECO:0000256" key="16">
    <source>
        <dbReference type="ARBA" id="ARBA00023014"/>
    </source>
</evidence>
<comment type="function">
    <text evidence="17">Member of the two-component regulatory system NreB/NreC involved in the control of dissimilatory nitrate/nitrite reduction in response to oxygen. NreB functions as a direct oxygen sensor histidine kinase which is autophosphorylated, in the absence of oxygen, probably at the conserved histidine residue, and transfers its phosphate group probably to a conserved aspartate residue of NreC. NreB/NreC activates the expression of the nitrate (narGHJI) and nitrite (nir) reductase operons, as well as the putative nitrate transporter gene narT.</text>
</comment>
<dbReference type="GO" id="GO:0000155">
    <property type="term" value="F:phosphorelay sensor kinase activity"/>
    <property type="evidence" value="ECO:0007669"/>
    <property type="project" value="InterPro"/>
</dbReference>
<dbReference type="InterPro" id="IPR029016">
    <property type="entry name" value="GAF-like_dom_sf"/>
</dbReference>
<evidence type="ECO:0000256" key="11">
    <source>
        <dbReference type="ARBA" id="ARBA00022741"/>
    </source>
</evidence>
<reference evidence="20 21" key="1">
    <citation type="submission" date="2019-03" db="EMBL/GenBank/DDBJ databases">
        <title>Genomic Encyclopedia of Type Strains, Phase IV (KMG-IV): sequencing the most valuable type-strain genomes for metagenomic binning, comparative biology and taxonomic classification.</title>
        <authorList>
            <person name="Goeker M."/>
        </authorList>
    </citation>
    <scope>NUCLEOTIDE SEQUENCE [LARGE SCALE GENOMIC DNA]</scope>
    <source>
        <strain evidence="20 21">DSM 100309</strain>
    </source>
</reference>
<dbReference type="InterPro" id="IPR003018">
    <property type="entry name" value="GAF"/>
</dbReference>
<dbReference type="CDD" id="cd16917">
    <property type="entry name" value="HATPase_UhpB-NarQ-NarX-like"/>
    <property type="match status" value="1"/>
</dbReference>
<dbReference type="PANTHER" id="PTHR24421:SF10">
    <property type="entry name" value="NITRATE_NITRITE SENSOR PROTEIN NARQ"/>
    <property type="match status" value="1"/>
</dbReference>
<dbReference type="OrthoDB" id="9811306at2"/>
<evidence type="ECO:0000256" key="9">
    <source>
        <dbReference type="ARBA" id="ARBA00022679"/>
    </source>
</evidence>
<dbReference type="Gene3D" id="3.30.450.40">
    <property type="match status" value="1"/>
</dbReference>
<comment type="caution">
    <text evidence="20">The sequence shown here is derived from an EMBL/GenBank/DDBJ whole genome shotgun (WGS) entry which is preliminary data.</text>
</comment>
<evidence type="ECO:0000256" key="7">
    <source>
        <dbReference type="ARBA" id="ARBA00022490"/>
    </source>
</evidence>
<dbReference type="PROSITE" id="PS50109">
    <property type="entry name" value="HIS_KIN"/>
    <property type="match status" value="1"/>
</dbReference>
<dbReference type="Pfam" id="PF07730">
    <property type="entry name" value="HisKA_3"/>
    <property type="match status" value="1"/>
</dbReference>
<dbReference type="Gene3D" id="1.20.5.1930">
    <property type="match status" value="1"/>
</dbReference>
<accession>A0A4R3Y522</accession>
<dbReference type="InterPro" id="IPR011712">
    <property type="entry name" value="Sig_transdc_His_kin_sub3_dim/P"/>
</dbReference>
<dbReference type="EMBL" id="SMCO01000006">
    <property type="protein sequence ID" value="TCV86672.1"/>
    <property type="molecule type" value="Genomic_DNA"/>
</dbReference>
<evidence type="ECO:0000256" key="5">
    <source>
        <dbReference type="ARBA" id="ARBA00017322"/>
    </source>
</evidence>
<dbReference type="GO" id="GO:0016020">
    <property type="term" value="C:membrane"/>
    <property type="evidence" value="ECO:0007669"/>
    <property type="project" value="InterPro"/>
</dbReference>
<comment type="cofactor">
    <cofactor evidence="2">
        <name>[4Fe-4S] cluster</name>
        <dbReference type="ChEBI" id="CHEBI:49883"/>
    </cofactor>
</comment>
<dbReference type="AlphaFoldDB" id="A0A4R3Y522"/>
<dbReference type="InterPro" id="IPR003594">
    <property type="entry name" value="HATPase_dom"/>
</dbReference>
<evidence type="ECO:0000256" key="4">
    <source>
        <dbReference type="ARBA" id="ARBA00012438"/>
    </source>
</evidence>
<dbReference type="EC" id="2.7.13.3" evidence="4"/>
<keyword evidence="8" id="KW-0597">Phosphoprotein</keyword>
<keyword evidence="10" id="KW-0479">Metal-binding</keyword>
<evidence type="ECO:0000256" key="10">
    <source>
        <dbReference type="ARBA" id="ARBA00022723"/>
    </source>
</evidence>
<keyword evidence="15" id="KW-0902">Two-component regulatory system</keyword>
<evidence type="ECO:0000256" key="6">
    <source>
        <dbReference type="ARBA" id="ARBA00022485"/>
    </source>
</evidence>
<evidence type="ECO:0000256" key="17">
    <source>
        <dbReference type="ARBA" id="ARBA00024827"/>
    </source>
</evidence>
<dbReference type="Gene3D" id="3.30.565.10">
    <property type="entry name" value="Histidine kinase-like ATPase, C-terminal domain"/>
    <property type="match status" value="1"/>
</dbReference>
<dbReference type="SMART" id="SM00387">
    <property type="entry name" value="HATPase_c"/>
    <property type="match status" value="1"/>
</dbReference>
<dbReference type="RefSeq" id="WP_124948097.1">
    <property type="nucleotide sequence ID" value="NZ_BHVT01000076.1"/>
</dbReference>
<keyword evidence="7" id="KW-0963">Cytoplasm</keyword>
<evidence type="ECO:0000256" key="1">
    <source>
        <dbReference type="ARBA" id="ARBA00000085"/>
    </source>
</evidence>
<dbReference type="SUPFAM" id="SSF55874">
    <property type="entry name" value="ATPase domain of HSP90 chaperone/DNA topoisomerase II/histidine kinase"/>
    <property type="match status" value="1"/>
</dbReference>
<dbReference type="GO" id="GO:0005737">
    <property type="term" value="C:cytoplasm"/>
    <property type="evidence" value="ECO:0007669"/>
    <property type="project" value="UniProtKB-SubCell"/>
</dbReference>
<protein>
    <recommendedName>
        <fullName evidence="5">Oxygen sensor histidine kinase NreB</fullName>
        <ecNumber evidence="4">2.7.13.3</ecNumber>
    </recommendedName>
    <alternativeName>
        <fullName evidence="18">Nitrogen regulation protein B</fullName>
    </alternativeName>
</protein>
<dbReference type="GO" id="GO:0046872">
    <property type="term" value="F:metal ion binding"/>
    <property type="evidence" value="ECO:0007669"/>
    <property type="project" value="UniProtKB-KW"/>
</dbReference>
<comment type="subcellular location">
    <subcellularLocation>
        <location evidence="3">Cytoplasm</location>
    </subcellularLocation>
</comment>
<evidence type="ECO:0000256" key="12">
    <source>
        <dbReference type="ARBA" id="ARBA00022777"/>
    </source>
</evidence>
<evidence type="ECO:0000256" key="3">
    <source>
        <dbReference type="ARBA" id="ARBA00004496"/>
    </source>
</evidence>
<keyword evidence="9" id="KW-0808">Transferase</keyword>
<dbReference type="PANTHER" id="PTHR24421">
    <property type="entry name" value="NITRATE/NITRITE SENSOR PROTEIN NARX-RELATED"/>
    <property type="match status" value="1"/>
</dbReference>
<dbReference type="Pfam" id="PF02518">
    <property type="entry name" value="HATPase_c"/>
    <property type="match status" value="1"/>
</dbReference>
<keyword evidence="21" id="KW-1185">Reference proteome</keyword>
<dbReference type="SMART" id="SM00065">
    <property type="entry name" value="GAF"/>
    <property type="match status" value="1"/>
</dbReference>
<organism evidence="20 21">
    <name type="scientific">Sulfurirhabdus autotrophica</name>
    <dbReference type="NCBI Taxonomy" id="1706046"/>
    <lineage>
        <taxon>Bacteria</taxon>
        <taxon>Pseudomonadati</taxon>
        <taxon>Pseudomonadota</taxon>
        <taxon>Betaproteobacteria</taxon>
        <taxon>Nitrosomonadales</taxon>
        <taxon>Sulfuricellaceae</taxon>
        <taxon>Sulfurirhabdus</taxon>
    </lineage>
</organism>